<keyword evidence="7" id="KW-0812">Transmembrane</keyword>
<dbReference type="Proteomes" id="UP001065322">
    <property type="component" value="Chromosome"/>
</dbReference>
<keyword evidence="4" id="KW-0808">Transferase</keyword>
<dbReference type="RefSeq" id="WP_260996450.1">
    <property type="nucleotide sequence ID" value="NZ_CP054475.1"/>
</dbReference>
<dbReference type="PIRSF" id="PIRSF026649">
    <property type="entry name" value="MsbB"/>
    <property type="match status" value="1"/>
</dbReference>
<organism evidence="8 9">
    <name type="scientific">Thalassolituus hydrocarboniclasticus</name>
    <dbReference type="NCBI Taxonomy" id="2742796"/>
    <lineage>
        <taxon>Bacteria</taxon>
        <taxon>Pseudomonadati</taxon>
        <taxon>Pseudomonadota</taxon>
        <taxon>Gammaproteobacteria</taxon>
        <taxon>Oceanospirillales</taxon>
        <taxon>Oceanospirillaceae</taxon>
        <taxon>Thalassolituus</taxon>
    </lineage>
</organism>
<proteinExistence type="predicted"/>
<feature type="transmembrane region" description="Helical" evidence="7">
    <location>
        <begin position="127"/>
        <end position="146"/>
    </location>
</feature>
<keyword evidence="6 8" id="KW-0012">Acyltransferase</keyword>
<dbReference type="CDD" id="cd07984">
    <property type="entry name" value="LPLAT_LABLAT-like"/>
    <property type="match status" value="1"/>
</dbReference>
<keyword evidence="5 7" id="KW-0472">Membrane</keyword>
<evidence type="ECO:0000313" key="8">
    <source>
        <dbReference type="EMBL" id="UXD87664.1"/>
    </source>
</evidence>
<dbReference type="Pfam" id="PF03279">
    <property type="entry name" value="Lip_A_acyltrans"/>
    <property type="match status" value="1"/>
</dbReference>
<sequence>MTQPALIPLTPTLLKPRYWGAWIIVLLMWSLAWLPVNTKHAMGARLGRVLSKRMKSRTRISRRNLSACFPDKSPAEIETLIEENMVEMTRGALEASHPWWRDMSGYSAKAKVIGLDKLLNARAKGNGVLIMGGHFAAVDFILAIFADRVARDYPLGYMYRPHDNPVINRMIVNGRHRHHVHGFTKYELKDMVQFLKDGGMAWYGCDQNFSKSDLFAPFFGVQAANLSTPTWIAKESGAAVVFMRMHRLADGNFEYEFSDELEGFGNDAQQDCEAWNRELEKAILHYPAQYFWVHKRFKKRPAGEAKMY</sequence>
<evidence type="ECO:0000256" key="2">
    <source>
        <dbReference type="ARBA" id="ARBA00022475"/>
    </source>
</evidence>
<keyword evidence="3" id="KW-0997">Cell inner membrane</keyword>
<evidence type="ECO:0000256" key="5">
    <source>
        <dbReference type="ARBA" id="ARBA00023136"/>
    </source>
</evidence>
<dbReference type="PANTHER" id="PTHR30606">
    <property type="entry name" value="LIPID A BIOSYNTHESIS LAUROYL ACYLTRANSFERASE"/>
    <property type="match status" value="1"/>
</dbReference>
<name>A0ABY6A9J9_9GAMM</name>
<evidence type="ECO:0000313" key="9">
    <source>
        <dbReference type="Proteomes" id="UP001065322"/>
    </source>
</evidence>
<dbReference type="EMBL" id="CP054475">
    <property type="protein sequence ID" value="UXD87664.1"/>
    <property type="molecule type" value="Genomic_DNA"/>
</dbReference>
<evidence type="ECO:0000256" key="1">
    <source>
        <dbReference type="ARBA" id="ARBA00004533"/>
    </source>
</evidence>
<dbReference type="InterPro" id="IPR004960">
    <property type="entry name" value="LipA_acyltrans"/>
</dbReference>
<evidence type="ECO:0000256" key="4">
    <source>
        <dbReference type="ARBA" id="ARBA00022679"/>
    </source>
</evidence>
<reference evidence="9" key="1">
    <citation type="submission" date="2020-06" db="EMBL/GenBank/DDBJ databases">
        <title>Thalassolituus marinus alknpb1M-1, a hydrocarbon-degrading bacterium isolated from the deep-sea overlying water using an in-situ strategy from the South China Sea basin.</title>
        <authorList>
            <person name="Dong C."/>
            <person name="Chen Y."/>
            <person name="Shao Z."/>
        </authorList>
    </citation>
    <scope>NUCLEOTIDE SEQUENCE [LARGE SCALE GENOMIC DNA]</scope>
    <source>
        <strain evidence="9">alknpb1M-1</strain>
    </source>
</reference>
<gene>
    <name evidence="8" type="ORF">HUF19_09580</name>
</gene>
<comment type="subcellular location">
    <subcellularLocation>
        <location evidence="1">Cell inner membrane</location>
    </subcellularLocation>
</comment>
<evidence type="ECO:0000256" key="7">
    <source>
        <dbReference type="SAM" id="Phobius"/>
    </source>
</evidence>
<dbReference type="GO" id="GO:0016746">
    <property type="term" value="F:acyltransferase activity"/>
    <property type="evidence" value="ECO:0007669"/>
    <property type="project" value="UniProtKB-KW"/>
</dbReference>
<protein>
    <submittedName>
        <fullName evidence="8">Lysophospholipid acyltransferase family protein</fullName>
    </submittedName>
</protein>
<dbReference type="PANTHER" id="PTHR30606:SF9">
    <property type="entry name" value="LIPID A BIOSYNTHESIS LAUROYLTRANSFERASE"/>
    <property type="match status" value="1"/>
</dbReference>
<feature type="transmembrane region" description="Helical" evidence="7">
    <location>
        <begin position="18"/>
        <end position="36"/>
    </location>
</feature>
<keyword evidence="7" id="KW-1133">Transmembrane helix</keyword>
<accession>A0ABY6A9J9</accession>
<evidence type="ECO:0000256" key="6">
    <source>
        <dbReference type="ARBA" id="ARBA00023315"/>
    </source>
</evidence>
<evidence type="ECO:0000256" key="3">
    <source>
        <dbReference type="ARBA" id="ARBA00022519"/>
    </source>
</evidence>
<keyword evidence="9" id="KW-1185">Reference proteome</keyword>
<keyword evidence="2" id="KW-1003">Cell membrane</keyword>